<keyword evidence="2" id="KW-1185">Reference proteome</keyword>
<dbReference type="Proteomes" id="UP000028664">
    <property type="component" value="Segment"/>
</dbReference>
<dbReference type="GeneID" id="20283414"/>
<accession>A0A076G8V5</accession>
<evidence type="ECO:0000313" key="2">
    <source>
        <dbReference type="Proteomes" id="UP000028664"/>
    </source>
</evidence>
<name>A0A076G8V5_9CAUD</name>
<dbReference type="EMBL" id="KM051843">
    <property type="protein sequence ID" value="AII28028.1"/>
    <property type="molecule type" value="Genomic_DNA"/>
</dbReference>
<proteinExistence type="predicted"/>
<evidence type="ECO:0000313" key="1">
    <source>
        <dbReference type="EMBL" id="AII28028.1"/>
    </source>
</evidence>
<protein>
    <submittedName>
        <fullName evidence="1">Uncharacterized protein</fullName>
    </submittedName>
</protein>
<dbReference type="KEGG" id="vg:20283414"/>
<organism evidence="1 2">
    <name type="scientific">Bacillus phage Bobb</name>
    <dbReference type="NCBI Taxonomy" id="1527469"/>
    <lineage>
        <taxon>Viruses</taxon>
        <taxon>Duplodnaviria</taxon>
        <taxon>Heunggongvirae</taxon>
        <taxon>Uroviricota</taxon>
        <taxon>Caudoviricetes</taxon>
        <taxon>Herelleviridae</taxon>
        <taxon>Bastillevirinae</taxon>
        <taxon>Agatevirus</taxon>
        <taxon>Agatevirus bobb</taxon>
    </lineage>
</organism>
<dbReference type="RefSeq" id="YP_009056396.1">
    <property type="nucleotide sequence ID" value="NC_024792.1"/>
</dbReference>
<reference evidence="1 2" key="1">
    <citation type="submission" date="2014-06" db="EMBL/GenBank/DDBJ databases">
        <title>Bioinformatic genomic analysis of Bacillus phage Bobb.</title>
        <authorList>
            <person name="Lewis H.M.N."/>
            <person name="Temple L."/>
            <person name="Barth R.N."/>
            <person name="Bowles K.M."/>
            <person name="Churchin D.I."/>
            <person name="Scott-Croshaw C."/>
            <person name="Glasgow G.H."/>
            <person name="Gloe M.W."/>
            <person name="McGough T.M."/>
            <person name="Nutbrown S.A."/>
            <person name="Romulus S.R."/>
            <person name="Sanders K.A.M."/>
            <person name="Diachok C.R."/>
            <person name="Serigano J.P."/>
            <person name="Shin D."/>
            <person name="Suresh M.H."/>
            <person name="Conner A.R.N."/>
            <person name="Korba R.M."/>
            <person name="Livermore R.J."/>
            <person name="Rohlf M.B."/>
            <person name="Utterback S.D."/>
            <person name="Wilson V.E."/>
        </authorList>
    </citation>
    <scope>NUCLEOTIDE SEQUENCE [LARGE SCALE GENOMIC DNA]</scope>
</reference>
<dbReference type="OrthoDB" id="28860at10239"/>
<sequence>MEAKVSGNNVVIKISTDQLEDIFNGHPELWHEEMRVKFKRKFAESFASYLDDHLKDDPNLVFEEMFNTIFECMMEDDDPSIAMPLEK</sequence>